<dbReference type="InterPro" id="IPR046960">
    <property type="entry name" value="PPR_At4g14850-like_plant"/>
</dbReference>
<dbReference type="Gene3D" id="1.25.40.10">
    <property type="entry name" value="Tetratricopeptide repeat domain"/>
    <property type="match status" value="1"/>
</dbReference>
<sequence length="112" mass="12935">MMRVFKCIKPKYGIQPSMEDYDCMISILIKASKLDEVVNLIEEMPVEPTEEMWDALFAFEHLIKFNIFDTELYQKMLNLSSDGDLIKRMTELGIGVSWGPGCRGYNVDGEWS</sequence>
<evidence type="ECO:0000313" key="2">
    <source>
        <dbReference type="Proteomes" id="UP000235145"/>
    </source>
</evidence>
<name>A0A9R1V8D6_LACSA</name>
<comment type="caution">
    <text evidence="1">The sequence shown here is derived from an EMBL/GenBank/DDBJ whole genome shotgun (WGS) entry which is preliminary data.</text>
</comment>
<proteinExistence type="predicted"/>
<evidence type="ECO:0008006" key="3">
    <source>
        <dbReference type="Google" id="ProtNLM"/>
    </source>
</evidence>
<dbReference type="GO" id="GO:0003723">
    <property type="term" value="F:RNA binding"/>
    <property type="evidence" value="ECO:0007669"/>
    <property type="project" value="InterPro"/>
</dbReference>
<evidence type="ECO:0000313" key="1">
    <source>
        <dbReference type="EMBL" id="KAJ0201268.1"/>
    </source>
</evidence>
<dbReference type="AlphaFoldDB" id="A0A9R1V8D6"/>
<gene>
    <name evidence="1" type="ORF">LSAT_V11C600310880</name>
</gene>
<organism evidence="1 2">
    <name type="scientific">Lactuca sativa</name>
    <name type="common">Garden lettuce</name>
    <dbReference type="NCBI Taxonomy" id="4236"/>
    <lineage>
        <taxon>Eukaryota</taxon>
        <taxon>Viridiplantae</taxon>
        <taxon>Streptophyta</taxon>
        <taxon>Embryophyta</taxon>
        <taxon>Tracheophyta</taxon>
        <taxon>Spermatophyta</taxon>
        <taxon>Magnoliopsida</taxon>
        <taxon>eudicotyledons</taxon>
        <taxon>Gunneridae</taxon>
        <taxon>Pentapetalae</taxon>
        <taxon>asterids</taxon>
        <taxon>campanulids</taxon>
        <taxon>Asterales</taxon>
        <taxon>Asteraceae</taxon>
        <taxon>Cichorioideae</taxon>
        <taxon>Cichorieae</taxon>
        <taxon>Lactucinae</taxon>
        <taxon>Lactuca</taxon>
    </lineage>
</organism>
<dbReference type="Proteomes" id="UP000235145">
    <property type="component" value="Unassembled WGS sequence"/>
</dbReference>
<dbReference type="PANTHER" id="PTHR47926:SF347">
    <property type="entry name" value="PENTATRICOPEPTIDE REPEAT-CONTAINING PROTEIN"/>
    <property type="match status" value="1"/>
</dbReference>
<protein>
    <recommendedName>
        <fullName evidence="3">Pentatricopeptide repeat-containing protein</fullName>
    </recommendedName>
</protein>
<dbReference type="GO" id="GO:0009451">
    <property type="term" value="P:RNA modification"/>
    <property type="evidence" value="ECO:0007669"/>
    <property type="project" value="InterPro"/>
</dbReference>
<reference evidence="1 2" key="1">
    <citation type="journal article" date="2017" name="Nat. Commun.">
        <title>Genome assembly with in vitro proximity ligation data and whole-genome triplication in lettuce.</title>
        <authorList>
            <person name="Reyes-Chin-Wo S."/>
            <person name="Wang Z."/>
            <person name="Yang X."/>
            <person name="Kozik A."/>
            <person name="Arikit S."/>
            <person name="Song C."/>
            <person name="Xia L."/>
            <person name="Froenicke L."/>
            <person name="Lavelle D.O."/>
            <person name="Truco M.J."/>
            <person name="Xia R."/>
            <person name="Zhu S."/>
            <person name="Xu C."/>
            <person name="Xu H."/>
            <person name="Xu X."/>
            <person name="Cox K."/>
            <person name="Korf I."/>
            <person name="Meyers B.C."/>
            <person name="Michelmore R.W."/>
        </authorList>
    </citation>
    <scope>NUCLEOTIDE SEQUENCE [LARGE SCALE GENOMIC DNA]</scope>
    <source>
        <strain evidence="2">cv. Salinas</strain>
        <tissue evidence="1">Seedlings</tissue>
    </source>
</reference>
<dbReference type="PANTHER" id="PTHR47926">
    <property type="entry name" value="PENTATRICOPEPTIDE REPEAT-CONTAINING PROTEIN"/>
    <property type="match status" value="1"/>
</dbReference>
<dbReference type="InterPro" id="IPR011990">
    <property type="entry name" value="TPR-like_helical_dom_sf"/>
</dbReference>
<dbReference type="EMBL" id="NBSK02000006">
    <property type="protein sequence ID" value="KAJ0201268.1"/>
    <property type="molecule type" value="Genomic_DNA"/>
</dbReference>
<keyword evidence="2" id="KW-1185">Reference proteome</keyword>
<accession>A0A9R1V8D6</accession>